<dbReference type="Pfam" id="PF13365">
    <property type="entry name" value="Trypsin_2"/>
    <property type="match status" value="1"/>
</dbReference>
<evidence type="ECO:0000256" key="2">
    <source>
        <dbReference type="SAM" id="Phobius"/>
    </source>
</evidence>
<dbReference type="RefSeq" id="WP_369225242.1">
    <property type="nucleotide sequence ID" value="NZ_CP163441.1"/>
</dbReference>
<reference evidence="3" key="1">
    <citation type="submission" date="2024-07" db="EMBL/GenBank/DDBJ databases">
        <authorList>
            <person name="Yu S.T."/>
        </authorList>
    </citation>
    <scope>NUCLEOTIDE SEQUENCE</scope>
    <source>
        <strain evidence="3">R39</strain>
    </source>
</reference>
<dbReference type="InterPro" id="IPR001940">
    <property type="entry name" value="Peptidase_S1C"/>
</dbReference>
<feature type="region of interest" description="Disordered" evidence="1">
    <location>
        <begin position="1"/>
        <end position="29"/>
    </location>
</feature>
<dbReference type="AlphaFoldDB" id="A0AB39QUK4"/>
<evidence type="ECO:0000313" key="3">
    <source>
        <dbReference type="EMBL" id="XDQ46289.1"/>
    </source>
</evidence>
<dbReference type="PRINTS" id="PR00834">
    <property type="entry name" value="PROTEASES2C"/>
</dbReference>
<keyword evidence="2" id="KW-0812">Transmembrane</keyword>
<evidence type="ECO:0000256" key="1">
    <source>
        <dbReference type="SAM" id="MobiDB-lite"/>
    </source>
</evidence>
<dbReference type="Gene3D" id="2.40.10.10">
    <property type="entry name" value="Trypsin-like serine proteases"/>
    <property type="match status" value="1"/>
</dbReference>
<dbReference type="InterPro" id="IPR009003">
    <property type="entry name" value="Peptidase_S1_PA"/>
</dbReference>
<feature type="transmembrane region" description="Helical" evidence="2">
    <location>
        <begin position="43"/>
        <end position="65"/>
    </location>
</feature>
<dbReference type="InterPro" id="IPR043504">
    <property type="entry name" value="Peptidase_S1_PA_chymotrypsin"/>
</dbReference>
<protein>
    <submittedName>
        <fullName evidence="3">Trypsin-like peptidase domain-containing protein</fullName>
    </submittedName>
</protein>
<keyword evidence="2" id="KW-0472">Membrane</keyword>
<dbReference type="PANTHER" id="PTHR22939">
    <property type="entry name" value="SERINE PROTEASE FAMILY S1C HTRA-RELATED"/>
    <property type="match status" value="1"/>
</dbReference>
<keyword evidence="2" id="KW-1133">Transmembrane helix</keyword>
<accession>A0AB39QUK4</accession>
<dbReference type="SUPFAM" id="SSF50494">
    <property type="entry name" value="Trypsin-like serine proteases"/>
    <property type="match status" value="1"/>
</dbReference>
<gene>
    <name evidence="3" type="ORF">AB5J52_30755</name>
</gene>
<proteinExistence type="predicted"/>
<feature type="compositionally biased region" description="Pro residues" evidence="1">
    <location>
        <begin position="78"/>
        <end position="91"/>
    </location>
</feature>
<organism evidence="3">
    <name type="scientific">Streptomyces sp. R39</name>
    <dbReference type="NCBI Taxonomy" id="3238631"/>
    <lineage>
        <taxon>Bacteria</taxon>
        <taxon>Bacillati</taxon>
        <taxon>Actinomycetota</taxon>
        <taxon>Actinomycetes</taxon>
        <taxon>Kitasatosporales</taxon>
        <taxon>Streptomycetaceae</taxon>
        <taxon>Streptomyces</taxon>
    </lineage>
</organism>
<dbReference type="EMBL" id="CP163441">
    <property type="protein sequence ID" value="XDQ46289.1"/>
    <property type="molecule type" value="Genomic_DNA"/>
</dbReference>
<dbReference type="GO" id="GO:0004252">
    <property type="term" value="F:serine-type endopeptidase activity"/>
    <property type="evidence" value="ECO:0007669"/>
    <property type="project" value="InterPro"/>
</dbReference>
<feature type="region of interest" description="Disordered" evidence="1">
    <location>
        <begin position="74"/>
        <end position="94"/>
    </location>
</feature>
<dbReference type="PANTHER" id="PTHR22939:SF129">
    <property type="entry name" value="SERINE PROTEASE HTRA2, MITOCHONDRIAL"/>
    <property type="match status" value="1"/>
</dbReference>
<dbReference type="GO" id="GO:0006508">
    <property type="term" value="P:proteolysis"/>
    <property type="evidence" value="ECO:0007669"/>
    <property type="project" value="InterPro"/>
</dbReference>
<sequence length="202" mass="20049">MDEGIPTSPGTPGDTTGNTPALAQDGTTGAVVVRRRSRSRGTFVVGALVLCVLSGAVGGLTGASLERTGGLEAVQLPQPGPPPPGRPPGRPPGDVAGIAARALPSVVTLRVTGTGTGEQATGTGFVIDTRGRILTTNHVVAPAVLAGGRITVTFSSGVTARATVVGSDAGYDLAVVQVHGVHGLTPLPLDHPGDRPGVPDRN</sequence>
<name>A0AB39QUK4_9ACTN</name>